<keyword evidence="2" id="KW-1185">Reference proteome</keyword>
<dbReference type="Proteomes" id="UP001597601">
    <property type="component" value="Unassembled WGS sequence"/>
</dbReference>
<evidence type="ECO:0000313" key="2">
    <source>
        <dbReference type="Proteomes" id="UP001597601"/>
    </source>
</evidence>
<sequence>MYWYKQVFNKTVNPLFHYGERGLTLLFFVGVFVSLLPSCKPDNLQNGATPKHFDIKGYFEAEAARLKKRNPLITKTVTHNGFTEVKKLNITNWNAELGLFIQSDINKPAWRDSYNTDSSATSIIYKAKTSDLKTQLVIITKNEGKIKWIMIYNTGNNKLYHTREKLSYFPDSLYMIEKVQKVRLLNENSYLIKGKLN</sequence>
<dbReference type="RefSeq" id="WP_377124117.1">
    <property type="nucleotide sequence ID" value="NZ_JBHUHN010000001.1"/>
</dbReference>
<name>A0ABW5XQ31_9SPHI</name>
<evidence type="ECO:0000313" key="1">
    <source>
        <dbReference type="EMBL" id="MFD2864013.1"/>
    </source>
</evidence>
<accession>A0ABW5XQ31</accession>
<organism evidence="1 2">
    <name type="scientific">Mucilaginibacter antarcticus</name>
    <dbReference type="NCBI Taxonomy" id="1855725"/>
    <lineage>
        <taxon>Bacteria</taxon>
        <taxon>Pseudomonadati</taxon>
        <taxon>Bacteroidota</taxon>
        <taxon>Sphingobacteriia</taxon>
        <taxon>Sphingobacteriales</taxon>
        <taxon>Sphingobacteriaceae</taxon>
        <taxon>Mucilaginibacter</taxon>
    </lineage>
</organism>
<proteinExistence type="predicted"/>
<reference evidence="2" key="1">
    <citation type="journal article" date="2019" name="Int. J. Syst. Evol. Microbiol.">
        <title>The Global Catalogue of Microorganisms (GCM) 10K type strain sequencing project: providing services to taxonomists for standard genome sequencing and annotation.</title>
        <authorList>
            <consortium name="The Broad Institute Genomics Platform"/>
            <consortium name="The Broad Institute Genome Sequencing Center for Infectious Disease"/>
            <person name="Wu L."/>
            <person name="Ma J."/>
        </authorList>
    </citation>
    <scope>NUCLEOTIDE SEQUENCE [LARGE SCALE GENOMIC DNA]</scope>
    <source>
        <strain evidence="2">KCTC 52232</strain>
    </source>
</reference>
<comment type="caution">
    <text evidence="1">The sequence shown here is derived from an EMBL/GenBank/DDBJ whole genome shotgun (WGS) entry which is preliminary data.</text>
</comment>
<dbReference type="EMBL" id="JBHUON010000004">
    <property type="protein sequence ID" value="MFD2864013.1"/>
    <property type="molecule type" value="Genomic_DNA"/>
</dbReference>
<protein>
    <submittedName>
        <fullName evidence="1">Uncharacterized protein</fullName>
    </submittedName>
</protein>
<gene>
    <name evidence="1" type="ORF">ACFSYC_04870</name>
</gene>